<evidence type="ECO:0000256" key="5">
    <source>
        <dbReference type="ARBA" id="ARBA00022801"/>
    </source>
</evidence>
<dbReference type="PANTHER" id="PTHR31290">
    <property type="entry name" value="UV-DAMAGE ENDONUCLEASE"/>
    <property type="match status" value="1"/>
</dbReference>
<dbReference type="KEGG" id="step:IC006_0668"/>
<dbReference type="PANTHER" id="PTHR31290:SF5">
    <property type="entry name" value="UV-DAMAGE ENDONUCLEASE"/>
    <property type="match status" value="1"/>
</dbReference>
<dbReference type="GO" id="GO:0016787">
    <property type="term" value="F:hydrolase activity"/>
    <property type="evidence" value="ECO:0007669"/>
    <property type="project" value="UniProtKB-KW"/>
</dbReference>
<dbReference type="GeneID" id="41714488"/>
<dbReference type="NCBIfam" id="TIGR00629">
    <property type="entry name" value="uvde"/>
    <property type="match status" value="1"/>
</dbReference>
<dbReference type="EMBL" id="AP018929">
    <property type="protein sequence ID" value="BBG23384.1"/>
    <property type="molecule type" value="Genomic_DNA"/>
</dbReference>
<keyword evidence="2 7" id="KW-0255">Endonuclease</keyword>
<evidence type="ECO:0000256" key="6">
    <source>
        <dbReference type="ARBA" id="ARBA00023204"/>
    </source>
</evidence>
<keyword evidence="8" id="KW-1185">Reference proteome</keyword>
<evidence type="ECO:0000313" key="8">
    <source>
        <dbReference type="Proteomes" id="UP000322983"/>
    </source>
</evidence>
<evidence type="ECO:0000313" key="7">
    <source>
        <dbReference type="EMBL" id="BBG23384.1"/>
    </source>
</evidence>
<dbReference type="Proteomes" id="UP000322983">
    <property type="component" value="Chromosome"/>
</dbReference>
<evidence type="ECO:0000256" key="2">
    <source>
        <dbReference type="ARBA" id="ARBA00022759"/>
    </source>
</evidence>
<dbReference type="InterPro" id="IPR004601">
    <property type="entry name" value="UvdE"/>
</dbReference>
<evidence type="ECO:0000256" key="3">
    <source>
        <dbReference type="ARBA" id="ARBA00022763"/>
    </source>
</evidence>
<evidence type="ECO:0000256" key="4">
    <source>
        <dbReference type="ARBA" id="ARBA00022769"/>
    </source>
</evidence>
<keyword evidence="6" id="KW-0234">DNA repair</keyword>
<dbReference type="GO" id="GO:0004519">
    <property type="term" value="F:endonuclease activity"/>
    <property type="evidence" value="ECO:0007669"/>
    <property type="project" value="UniProtKB-KW"/>
</dbReference>
<dbReference type="AlphaFoldDB" id="A0A510DT98"/>
<keyword evidence="3" id="KW-0227">DNA damage</keyword>
<dbReference type="Pfam" id="PF03851">
    <property type="entry name" value="UvdE"/>
    <property type="match status" value="1"/>
</dbReference>
<dbReference type="SUPFAM" id="SSF51658">
    <property type="entry name" value="Xylose isomerase-like"/>
    <property type="match status" value="1"/>
</dbReference>
<accession>A0A510DT98</accession>
<sequence>MFALSHPGTHIYFRRLLLVNLKIGYVSTNRSLCKSDSTVRLDHLERVKEVATNNLECLKRTLEWNVEHDIFFFRISSNTIPFASHPKMTFNWREEMRGLLGEVGDVIRENSIRVSMHPGQYTVLNSEREEVVKSSIEELRYHADLLDLMGVEGNVQIHVGSSKGGKEGGTERFMENFSLLPENVKSRLVAENDDRVYKVKDCLEVWGRTGTPVVLDNLHHSLNNDGERLEEVLKEVRVT</sequence>
<keyword evidence="1" id="KW-0540">Nuclease</keyword>
<dbReference type="GO" id="GO:0009411">
    <property type="term" value="P:response to UV"/>
    <property type="evidence" value="ECO:0007669"/>
    <property type="project" value="InterPro"/>
</dbReference>
<dbReference type="InterPro" id="IPR036237">
    <property type="entry name" value="Xyl_isomerase-like_sf"/>
</dbReference>
<evidence type="ECO:0000256" key="1">
    <source>
        <dbReference type="ARBA" id="ARBA00022722"/>
    </source>
</evidence>
<reference evidence="7 8" key="1">
    <citation type="journal article" date="2020" name="Int. J. Syst. Evol. Microbiol.">
        <title>Sulfuracidifex tepidarius gen. nov., sp. nov. and transfer of Sulfolobus metallicus Huber and Stetter 1992 to the genus Sulfuracidifex as Sulfuracidifex metallicus comb. nov.</title>
        <authorList>
            <person name="Itoh T."/>
            <person name="Miura T."/>
            <person name="Sakai H.D."/>
            <person name="Kato S."/>
            <person name="Ohkuma M."/>
            <person name="Takashina T."/>
        </authorList>
    </citation>
    <scope>NUCLEOTIDE SEQUENCE [LARGE SCALE GENOMIC DNA]</scope>
    <source>
        <strain evidence="7 8">IC-006</strain>
    </source>
</reference>
<proteinExistence type="predicted"/>
<gene>
    <name evidence="7" type="ORF">IC006_0668</name>
</gene>
<keyword evidence="5" id="KW-0378">Hydrolase</keyword>
<dbReference type="RefSeq" id="WP_232048990.1">
    <property type="nucleotide sequence ID" value="NZ_AP018929.1"/>
</dbReference>
<name>A0A510DT98_9CREN</name>
<dbReference type="GO" id="GO:0006289">
    <property type="term" value="P:nucleotide-excision repair"/>
    <property type="evidence" value="ECO:0007669"/>
    <property type="project" value="InterPro"/>
</dbReference>
<organism evidence="7 8">
    <name type="scientific">Sulfuracidifex tepidarius</name>
    <dbReference type="NCBI Taxonomy" id="1294262"/>
    <lineage>
        <taxon>Archaea</taxon>
        <taxon>Thermoproteota</taxon>
        <taxon>Thermoprotei</taxon>
        <taxon>Sulfolobales</taxon>
        <taxon>Sulfolobaceae</taxon>
        <taxon>Sulfuracidifex</taxon>
    </lineage>
</organism>
<keyword evidence="4" id="KW-0228">DNA excision</keyword>
<protein>
    <submittedName>
        <fullName evidence="7">UV DNA damage endonuclease</fullName>
    </submittedName>
</protein>
<dbReference type="Gene3D" id="3.20.20.150">
    <property type="entry name" value="Divalent-metal-dependent TIM barrel enzymes"/>
    <property type="match status" value="1"/>
</dbReference>